<proteinExistence type="predicted"/>
<evidence type="ECO:0000256" key="1">
    <source>
        <dbReference type="SAM" id="Phobius"/>
    </source>
</evidence>
<keyword evidence="1" id="KW-0812">Transmembrane</keyword>
<dbReference type="RefSeq" id="WP_016452985.1">
    <property type="nucleotide sequence ID" value="NZ_CP065748.1"/>
</dbReference>
<dbReference type="Proteomes" id="UP000595064">
    <property type="component" value="Chromosome"/>
</dbReference>
<dbReference type="KEGG" id="dla:I6G47_09665"/>
<evidence type="ECO:0000313" key="2">
    <source>
        <dbReference type="EMBL" id="QPS83307.1"/>
    </source>
</evidence>
<keyword evidence="1" id="KW-0472">Membrane</keyword>
<dbReference type="EMBL" id="CP065748">
    <property type="protein sequence ID" value="QPS83307.1"/>
    <property type="molecule type" value="Genomic_DNA"/>
</dbReference>
<dbReference type="AlphaFoldDB" id="A0A7T2YWM0"/>
<evidence type="ECO:0000313" key="3">
    <source>
        <dbReference type="Proteomes" id="UP000595064"/>
    </source>
</evidence>
<feature type="transmembrane region" description="Helical" evidence="1">
    <location>
        <begin position="12"/>
        <end position="31"/>
    </location>
</feature>
<reference evidence="2 3" key="1">
    <citation type="submission" date="2020-12" db="EMBL/GenBank/DDBJ databases">
        <title>FDA dAtabase for Regulatory Grade micrObial Sequences (FDA-ARGOS): Supporting development and validation of Infectious Disease Dx tests.</title>
        <authorList>
            <person name="Sproer C."/>
            <person name="Gronow S."/>
            <person name="Severitt S."/>
            <person name="Schroder I."/>
            <person name="Tallon L."/>
            <person name="Sadzewicz L."/>
            <person name="Zhao X."/>
            <person name="Boylan J."/>
            <person name="Ott S."/>
            <person name="Bowen H."/>
            <person name="Vavikolanu K."/>
            <person name="Mehta A."/>
            <person name="Aluvathingal J."/>
            <person name="Nadendla S."/>
            <person name="Lowell S."/>
            <person name="Myers T."/>
            <person name="Yan Y."/>
            <person name="Sichtig H."/>
        </authorList>
    </citation>
    <scope>NUCLEOTIDE SEQUENCE [LARGE SCALE GENOMIC DNA]</scope>
    <source>
        <strain evidence="2 3">FDAARGOS_890</strain>
    </source>
</reference>
<keyword evidence="1" id="KW-1133">Transmembrane helix</keyword>
<name>A0A7T2YWM0_9BURK</name>
<gene>
    <name evidence="2" type="ORF">I6G47_09665</name>
</gene>
<keyword evidence="3" id="KW-1185">Reference proteome</keyword>
<accession>A0A7T2YWM0</accession>
<sequence>MKQEKFPVNADTLNSMVSAMGAVVMSVAYALPPEQREKMSDAIFRIAKQAEARGDTALETLLIDMHRAIR</sequence>
<organism evidence="2 3">
    <name type="scientific">Delftia lacustris</name>
    <dbReference type="NCBI Taxonomy" id="558537"/>
    <lineage>
        <taxon>Bacteria</taxon>
        <taxon>Pseudomonadati</taxon>
        <taxon>Pseudomonadota</taxon>
        <taxon>Betaproteobacteria</taxon>
        <taxon>Burkholderiales</taxon>
        <taxon>Comamonadaceae</taxon>
        <taxon>Delftia</taxon>
    </lineage>
</organism>
<protein>
    <submittedName>
        <fullName evidence="2">Uncharacterized protein</fullName>
    </submittedName>
</protein>